<reference evidence="3" key="1">
    <citation type="submission" date="2025-08" db="UniProtKB">
        <authorList>
            <consortium name="RefSeq"/>
        </authorList>
    </citation>
    <scope>IDENTIFICATION</scope>
</reference>
<dbReference type="AlphaFoldDB" id="A0A3Q0J6H9"/>
<protein>
    <submittedName>
        <fullName evidence="3">Uncharacterized protein LOC103515632</fullName>
    </submittedName>
</protein>
<feature type="compositionally biased region" description="Basic and acidic residues" evidence="1">
    <location>
        <begin position="217"/>
        <end position="238"/>
    </location>
</feature>
<dbReference type="Proteomes" id="UP000079169">
    <property type="component" value="Unplaced"/>
</dbReference>
<feature type="region of interest" description="Disordered" evidence="1">
    <location>
        <begin position="1"/>
        <end position="37"/>
    </location>
</feature>
<dbReference type="PaxDb" id="121845-A0A3Q0J6H9"/>
<feature type="compositionally biased region" description="Low complexity" evidence="1">
    <location>
        <begin position="10"/>
        <end position="29"/>
    </location>
</feature>
<dbReference type="RefSeq" id="XP_026684061.1">
    <property type="nucleotide sequence ID" value="XM_026828260.1"/>
</dbReference>
<feature type="region of interest" description="Disordered" evidence="1">
    <location>
        <begin position="273"/>
        <end position="297"/>
    </location>
</feature>
<accession>A0A3Q0J6H9</accession>
<keyword evidence="2" id="KW-1185">Reference proteome</keyword>
<proteinExistence type="predicted"/>
<organism evidence="2 3">
    <name type="scientific">Diaphorina citri</name>
    <name type="common">Asian citrus psyllid</name>
    <dbReference type="NCBI Taxonomy" id="121845"/>
    <lineage>
        <taxon>Eukaryota</taxon>
        <taxon>Metazoa</taxon>
        <taxon>Ecdysozoa</taxon>
        <taxon>Arthropoda</taxon>
        <taxon>Hexapoda</taxon>
        <taxon>Insecta</taxon>
        <taxon>Pterygota</taxon>
        <taxon>Neoptera</taxon>
        <taxon>Paraneoptera</taxon>
        <taxon>Hemiptera</taxon>
        <taxon>Sternorrhyncha</taxon>
        <taxon>Psylloidea</taxon>
        <taxon>Psyllidae</taxon>
        <taxon>Diaphorininae</taxon>
        <taxon>Diaphorina</taxon>
    </lineage>
</organism>
<name>A0A3Q0J6H9_DIACI</name>
<evidence type="ECO:0000256" key="1">
    <source>
        <dbReference type="SAM" id="MobiDB-lite"/>
    </source>
</evidence>
<evidence type="ECO:0000313" key="2">
    <source>
        <dbReference type="Proteomes" id="UP000079169"/>
    </source>
</evidence>
<evidence type="ECO:0000313" key="3">
    <source>
        <dbReference type="RefSeq" id="XP_026684061.1"/>
    </source>
</evidence>
<dbReference type="GeneID" id="103515632"/>
<feature type="compositionally biased region" description="Basic and acidic residues" evidence="1">
    <location>
        <begin position="273"/>
        <end position="286"/>
    </location>
</feature>
<gene>
    <name evidence="3" type="primary">LOC103515632</name>
</gene>
<feature type="region of interest" description="Disordered" evidence="1">
    <location>
        <begin position="215"/>
        <end position="238"/>
    </location>
</feature>
<dbReference type="KEGG" id="dci:103515632"/>
<sequence>MGTNIFGVNGTSSTGRISTGSGTSLGDSGTHSDHEDRKITETHKGLHAASLTPNNHHFYSDIPFIPKPMLTKSLSMDEYKHMEKRALCTSCHDYTNLRAPLLRGNSYQEDPIAEEDNPAGGNEVAIAEVHNTVVHNSTVSHEQGCNHKENCNCGTSEKSSNECNKDIGVDKKNISEDVSFPLPPVEIKINVADTSNETQVIPVSIEMSDDIQLSKPASEENKDLNDVTSDHTRTNVDSGEKELKEEIRKEEYNITCNGKHRDAFVIEAQTKESAIEDKSKVEETKQTETSQETNDNNAHADIKTVISKINKDSKNKVHELANMFEHVEDLNKTKVEQEDLDNSFEKEFKNSCKEIKNIARNSLIKNVSEDFELNKELEPLKRYDSESTLQLSDVETESIHSQQYDVSSYVNINTCRTTNL</sequence>